<comment type="caution">
    <text evidence="1">The sequence shown here is derived from an EMBL/GenBank/DDBJ whole genome shotgun (WGS) entry which is preliminary data.</text>
</comment>
<gene>
    <name evidence="1" type="ORF">IAC23_05960</name>
</gene>
<dbReference type="EMBL" id="JADIMO010000074">
    <property type="protein sequence ID" value="MBO8445220.1"/>
    <property type="molecule type" value="Genomic_DNA"/>
</dbReference>
<dbReference type="AlphaFoldDB" id="A0A9D9EF53"/>
<protein>
    <submittedName>
        <fullName evidence="1">Uncharacterized protein</fullName>
    </submittedName>
</protein>
<proteinExistence type="predicted"/>
<reference evidence="1" key="2">
    <citation type="journal article" date="2021" name="PeerJ">
        <title>Extensive microbial diversity within the chicken gut microbiome revealed by metagenomics and culture.</title>
        <authorList>
            <person name="Gilroy R."/>
            <person name="Ravi A."/>
            <person name="Getino M."/>
            <person name="Pursley I."/>
            <person name="Horton D.L."/>
            <person name="Alikhan N.F."/>
            <person name="Baker D."/>
            <person name="Gharbi K."/>
            <person name="Hall N."/>
            <person name="Watson M."/>
            <person name="Adriaenssens E.M."/>
            <person name="Foster-Nyarko E."/>
            <person name="Jarju S."/>
            <person name="Secka A."/>
            <person name="Antonio M."/>
            <person name="Oren A."/>
            <person name="Chaudhuri R.R."/>
            <person name="La Ragione R."/>
            <person name="Hildebrand F."/>
            <person name="Pallen M.J."/>
        </authorList>
    </citation>
    <scope>NUCLEOTIDE SEQUENCE</scope>
    <source>
        <strain evidence="1">D5-748</strain>
    </source>
</reference>
<evidence type="ECO:0000313" key="2">
    <source>
        <dbReference type="Proteomes" id="UP000823619"/>
    </source>
</evidence>
<organism evidence="1 2">
    <name type="scientific">Candidatus Cryptobacteroides merdavium</name>
    <dbReference type="NCBI Taxonomy" id="2840769"/>
    <lineage>
        <taxon>Bacteria</taxon>
        <taxon>Pseudomonadati</taxon>
        <taxon>Bacteroidota</taxon>
        <taxon>Bacteroidia</taxon>
        <taxon>Bacteroidales</taxon>
        <taxon>Candidatus Cryptobacteroides</taxon>
    </lineage>
</organism>
<accession>A0A9D9EF53</accession>
<name>A0A9D9EF53_9BACT</name>
<sequence length="435" mass="48740">MFHEITGEMFVAMDFHYIILSKVILPVVCMSAFAGVASAAGAEQSDGHARDTVPEMRGGLPDGRQPGISFAYDLDFEMNFDNREFDHSHILPSMTIFGARLTPSVGAGLVQKDGTRHRLMVGIDVMKDFGRSPVESSDPESEEVSPRQDNWDLFGELLIYYQLQKRLGKTDFSLTAGIFPRRFLGGEYSTAFVSDSLRWYDNNLEGLLLTFRRPASYFEVGCDWMGKAGIDRRERFMIFSSGRGDVSGLVTLGYSAYMYHFAGSANAPGVVDNILINPYVDLDFARCFKTALPLQRLHISAGWLQSLQNDRELVHEYVAPGGLEVVAGIRNWNVGIENRFFFGQNMMPYYNTLGTGGEKYGDLLYRGDPFYRLRDISGWGIYDRLEVYYAPVISRFIDLKVAAVLHFSGGYAGWQQMVTVAFNLQELLSGTGASR</sequence>
<dbReference type="Proteomes" id="UP000823619">
    <property type="component" value="Unassembled WGS sequence"/>
</dbReference>
<reference evidence="1" key="1">
    <citation type="submission" date="2020-10" db="EMBL/GenBank/DDBJ databases">
        <authorList>
            <person name="Gilroy R."/>
        </authorList>
    </citation>
    <scope>NUCLEOTIDE SEQUENCE</scope>
    <source>
        <strain evidence="1">D5-748</strain>
    </source>
</reference>
<evidence type="ECO:0000313" key="1">
    <source>
        <dbReference type="EMBL" id="MBO8445220.1"/>
    </source>
</evidence>